<sequence>MMDIPQVARRMCWRLKGLLQSHLHALTFRLLILYTVCASPTSASSSYILEEFSDITHLGEFNNMVIHQSTGKIYIGAVNRLYLLSETLGLIKPENTGPQEDYINCLRPFNSCHCKGTDCDKPTLTPCVNKALLIDYDNQKLITCSNLIQGHCEKRNLADLSIEEPHRYVPMIPNDRSSPVVMFIAPGPGIETPTSPRPNVLYIAATRSLAESIYKDMVHTICSRNITTYELVNDDQFTATRIEMDVLQKQTFRIFYRYGFSSGGFSYFLTVQGKSVTETDIYVSRIVRVCQNDTSFYSYTEIPLTCTHNNTKYHIVKTAYLGYAGKALATSLGLPDLPDLRTSEDVLYVIFNNENPETRHRSDGGSVMCVYTLRDVRRMFTTTIQQCFNGIGNTGPAHITKPIPCIQWDDTDNILNDDYCGRHEFNHPIAGIKAVDAEAVIHFPNDSITAIAVTETYDYTVGFLGTDNGHLKKVGALCI</sequence>
<dbReference type="SUPFAM" id="SSF101912">
    <property type="entry name" value="Sema domain"/>
    <property type="match status" value="1"/>
</dbReference>
<accession>A0AAD9N250</accession>
<evidence type="ECO:0000259" key="3">
    <source>
        <dbReference type="PROSITE" id="PS51004"/>
    </source>
</evidence>
<dbReference type="GO" id="GO:0002116">
    <property type="term" value="C:semaphorin receptor complex"/>
    <property type="evidence" value="ECO:0007669"/>
    <property type="project" value="TreeGrafter"/>
</dbReference>
<dbReference type="GO" id="GO:0030334">
    <property type="term" value="P:regulation of cell migration"/>
    <property type="evidence" value="ECO:0007669"/>
    <property type="project" value="TreeGrafter"/>
</dbReference>
<dbReference type="PANTHER" id="PTHR22625">
    <property type="entry name" value="PLEXIN"/>
    <property type="match status" value="1"/>
</dbReference>
<dbReference type="Pfam" id="PF01403">
    <property type="entry name" value="Sema"/>
    <property type="match status" value="1"/>
</dbReference>
<protein>
    <recommendedName>
        <fullName evidence="3">Sema domain-containing protein</fullName>
    </recommendedName>
</protein>
<evidence type="ECO:0000313" key="5">
    <source>
        <dbReference type="Proteomes" id="UP001208570"/>
    </source>
</evidence>
<dbReference type="InterPro" id="IPR001627">
    <property type="entry name" value="Semap_dom"/>
</dbReference>
<dbReference type="InterPro" id="IPR015943">
    <property type="entry name" value="WD40/YVTN_repeat-like_dom_sf"/>
</dbReference>
<gene>
    <name evidence="4" type="ORF">LSH36_322g03028</name>
</gene>
<dbReference type="CDD" id="cd11236">
    <property type="entry name" value="Sema_plexin_like"/>
    <property type="match status" value="1"/>
</dbReference>
<proteinExistence type="predicted"/>
<reference evidence="4" key="1">
    <citation type="journal article" date="2023" name="Mol. Biol. Evol.">
        <title>Third-Generation Sequencing Reveals the Adaptive Role of the Epigenome in Three Deep-Sea Polychaetes.</title>
        <authorList>
            <person name="Perez M."/>
            <person name="Aroh O."/>
            <person name="Sun Y."/>
            <person name="Lan Y."/>
            <person name="Juniper S.K."/>
            <person name="Young C.R."/>
            <person name="Angers B."/>
            <person name="Qian P.Y."/>
        </authorList>
    </citation>
    <scope>NUCLEOTIDE SEQUENCE</scope>
    <source>
        <strain evidence="4">P08H-3</strain>
    </source>
</reference>
<dbReference type="EMBL" id="JAODUP010000322">
    <property type="protein sequence ID" value="KAK2152663.1"/>
    <property type="molecule type" value="Genomic_DNA"/>
</dbReference>
<dbReference type="AlphaFoldDB" id="A0AAD9N250"/>
<name>A0AAD9N250_9ANNE</name>
<dbReference type="Gene3D" id="2.130.10.10">
    <property type="entry name" value="YVTN repeat-like/Quinoprotein amine dehydrogenase"/>
    <property type="match status" value="1"/>
</dbReference>
<feature type="domain" description="Sema" evidence="3">
    <location>
        <begin position="33"/>
        <end position="479"/>
    </location>
</feature>
<evidence type="ECO:0000256" key="1">
    <source>
        <dbReference type="PROSITE-ProRule" id="PRU00352"/>
    </source>
</evidence>
<feature type="chain" id="PRO_5042071887" description="Sema domain-containing protein" evidence="2">
    <location>
        <begin position="39"/>
        <end position="479"/>
    </location>
</feature>
<comment type="caution">
    <text evidence="4">The sequence shown here is derived from an EMBL/GenBank/DDBJ whole genome shotgun (WGS) entry which is preliminary data.</text>
</comment>
<organism evidence="4 5">
    <name type="scientific">Paralvinella palmiformis</name>
    <dbReference type="NCBI Taxonomy" id="53620"/>
    <lineage>
        <taxon>Eukaryota</taxon>
        <taxon>Metazoa</taxon>
        <taxon>Spiralia</taxon>
        <taxon>Lophotrochozoa</taxon>
        <taxon>Annelida</taxon>
        <taxon>Polychaeta</taxon>
        <taxon>Sedentaria</taxon>
        <taxon>Canalipalpata</taxon>
        <taxon>Terebellida</taxon>
        <taxon>Terebelliformia</taxon>
        <taxon>Alvinellidae</taxon>
        <taxon>Paralvinella</taxon>
    </lineage>
</organism>
<dbReference type="PROSITE" id="PS51004">
    <property type="entry name" value="SEMA"/>
    <property type="match status" value="1"/>
</dbReference>
<dbReference type="InterPro" id="IPR031148">
    <property type="entry name" value="Plexin"/>
</dbReference>
<dbReference type="Proteomes" id="UP001208570">
    <property type="component" value="Unassembled WGS sequence"/>
</dbReference>
<dbReference type="PANTHER" id="PTHR22625:SF70">
    <property type="entry name" value="PLEXIN A, ISOFORM A"/>
    <property type="match status" value="1"/>
</dbReference>
<keyword evidence="5" id="KW-1185">Reference proteome</keyword>
<keyword evidence="2" id="KW-0732">Signal</keyword>
<evidence type="ECO:0000256" key="2">
    <source>
        <dbReference type="SAM" id="SignalP"/>
    </source>
</evidence>
<dbReference type="SMART" id="SM00630">
    <property type="entry name" value="Sema"/>
    <property type="match status" value="1"/>
</dbReference>
<dbReference type="GO" id="GO:0017154">
    <property type="term" value="F:semaphorin receptor activity"/>
    <property type="evidence" value="ECO:0007669"/>
    <property type="project" value="InterPro"/>
</dbReference>
<dbReference type="GO" id="GO:0005886">
    <property type="term" value="C:plasma membrane"/>
    <property type="evidence" value="ECO:0007669"/>
    <property type="project" value="TreeGrafter"/>
</dbReference>
<comment type="caution">
    <text evidence="1">Lacks conserved residue(s) required for the propagation of feature annotation.</text>
</comment>
<dbReference type="InterPro" id="IPR036352">
    <property type="entry name" value="Semap_dom_sf"/>
</dbReference>
<feature type="signal peptide" evidence="2">
    <location>
        <begin position="1"/>
        <end position="38"/>
    </location>
</feature>
<evidence type="ECO:0000313" key="4">
    <source>
        <dbReference type="EMBL" id="KAK2152663.1"/>
    </source>
</evidence>